<dbReference type="RefSeq" id="WP_139373283.1">
    <property type="nucleotide sequence ID" value="NZ_FUYE01000010.1"/>
</dbReference>
<organism evidence="1 2">
    <name type="scientific">Prosthecobacter debontii</name>
    <dbReference type="NCBI Taxonomy" id="48467"/>
    <lineage>
        <taxon>Bacteria</taxon>
        <taxon>Pseudomonadati</taxon>
        <taxon>Verrucomicrobiota</taxon>
        <taxon>Verrucomicrobiia</taxon>
        <taxon>Verrucomicrobiales</taxon>
        <taxon>Verrucomicrobiaceae</taxon>
        <taxon>Prosthecobacter</taxon>
    </lineage>
</organism>
<evidence type="ECO:0000313" key="2">
    <source>
        <dbReference type="Proteomes" id="UP000190774"/>
    </source>
</evidence>
<protein>
    <submittedName>
        <fullName evidence="1">Uncharacterized protein</fullName>
    </submittedName>
</protein>
<dbReference type="Proteomes" id="UP000190774">
    <property type="component" value="Unassembled WGS sequence"/>
</dbReference>
<dbReference type="AlphaFoldDB" id="A0A1T4YF78"/>
<dbReference type="STRING" id="48467.SAMN02745166_03095"/>
<gene>
    <name evidence="1" type="ORF">SAMN02745166_03095</name>
</gene>
<reference evidence="2" key="1">
    <citation type="submission" date="2017-02" db="EMBL/GenBank/DDBJ databases">
        <authorList>
            <person name="Varghese N."/>
            <person name="Submissions S."/>
        </authorList>
    </citation>
    <scope>NUCLEOTIDE SEQUENCE [LARGE SCALE GENOMIC DNA]</scope>
    <source>
        <strain evidence="2">ATCC 700200</strain>
    </source>
</reference>
<evidence type="ECO:0000313" key="1">
    <source>
        <dbReference type="EMBL" id="SKB00208.1"/>
    </source>
</evidence>
<dbReference type="EMBL" id="FUYE01000010">
    <property type="protein sequence ID" value="SKB00208.1"/>
    <property type="molecule type" value="Genomic_DNA"/>
</dbReference>
<keyword evidence="2" id="KW-1185">Reference proteome</keyword>
<proteinExistence type="predicted"/>
<sequence>MRAIVEIPKGEPFTGTQILTLETAPQVGHYIGDANGRLYRIEKVVHLLTRNEEAGYPFLKLIVQKETT</sequence>
<accession>A0A1T4YF78</accession>
<name>A0A1T4YF78_9BACT</name>